<accession>A0ABY4KSK2</accession>
<dbReference type="PANTHER" id="PTHR43163">
    <property type="entry name" value="DIPEPTIDE TRANSPORT SYSTEM PERMEASE PROTEIN DPPB-RELATED"/>
    <property type="match status" value="1"/>
</dbReference>
<evidence type="ECO:0000256" key="4">
    <source>
        <dbReference type="ARBA" id="ARBA00022692"/>
    </source>
</evidence>
<reference evidence="10 11" key="1">
    <citation type="submission" date="2022-04" db="EMBL/GenBank/DDBJ databases">
        <title>Pseudomonas knackmussii B09-2.</title>
        <authorList>
            <person name="Deng Y."/>
        </authorList>
    </citation>
    <scope>NUCLEOTIDE SEQUENCE [LARGE SCALE GENOMIC DNA]</scope>
    <source>
        <strain evidence="10 11">B09-2</strain>
    </source>
</reference>
<evidence type="ECO:0000256" key="7">
    <source>
        <dbReference type="ARBA" id="ARBA00024202"/>
    </source>
</evidence>
<dbReference type="PROSITE" id="PS50928">
    <property type="entry name" value="ABC_TM1"/>
    <property type="match status" value="1"/>
</dbReference>
<dbReference type="Proteomes" id="UP000831189">
    <property type="component" value="Chromosome"/>
</dbReference>
<keyword evidence="6 8" id="KW-0472">Membrane</keyword>
<keyword evidence="5 8" id="KW-1133">Transmembrane helix</keyword>
<sequence length="311" mass="32967">MSRLLGFRLLQAVMVAVLVGALTFLLMTLLPGDAAYRIAAGRYGYDMVNSAAAEAVRAELNLDQPVFWRFMAWIGDLLTLDLGNSPVTGKPVTEMVAHELGSSVRLAVGAVLLSFFIGPPVGIIAGLRPGGWLDRGLLILSTATRAIPHFVLGVILVLIFAVSLALVPSAGHGSFAHAVLPTFTLALGLAAVSSRVARDATVAIASSAFYVFGRLKGLGSTRVFMRHGLRNIGVPVVTYLGVQLVYLIEGVVVVETLFAWPGIGHGLVHAIVQRDVPMVQGAALAMGLMFVVLNTCVDLANHLIDPRRRDA</sequence>
<dbReference type="InterPro" id="IPR045621">
    <property type="entry name" value="BPD_transp_1_N"/>
</dbReference>
<dbReference type="Gene3D" id="1.10.3720.10">
    <property type="entry name" value="MetI-like"/>
    <property type="match status" value="1"/>
</dbReference>
<dbReference type="PANTHER" id="PTHR43163:SF6">
    <property type="entry name" value="DIPEPTIDE TRANSPORT SYSTEM PERMEASE PROTEIN DPPB-RELATED"/>
    <property type="match status" value="1"/>
</dbReference>
<dbReference type="EMBL" id="CP096208">
    <property type="protein sequence ID" value="UPQ83852.1"/>
    <property type="molecule type" value="Genomic_DNA"/>
</dbReference>
<feature type="transmembrane region" description="Helical" evidence="8">
    <location>
        <begin position="147"/>
        <end position="167"/>
    </location>
</feature>
<evidence type="ECO:0000256" key="3">
    <source>
        <dbReference type="ARBA" id="ARBA00022475"/>
    </source>
</evidence>
<keyword evidence="4 8" id="KW-0812">Transmembrane</keyword>
<evidence type="ECO:0000256" key="5">
    <source>
        <dbReference type="ARBA" id="ARBA00022989"/>
    </source>
</evidence>
<dbReference type="InterPro" id="IPR035906">
    <property type="entry name" value="MetI-like_sf"/>
</dbReference>
<keyword evidence="2 8" id="KW-0813">Transport</keyword>
<keyword evidence="3" id="KW-1003">Cell membrane</keyword>
<feature type="transmembrane region" description="Helical" evidence="8">
    <location>
        <begin position="236"/>
        <end position="260"/>
    </location>
</feature>
<keyword evidence="11" id="KW-1185">Reference proteome</keyword>
<evidence type="ECO:0000313" key="10">
    <source>
        <dbReference type="EMBL" id="UPQ83852.1"/>
    </source>
</evidence>
<feature type="domain" description="ABC transmembrane type-1" evidence="9">
    <location>
        <begin position="100"/>
        <end position="301"/>
    </location>
</feature>
<name>A0ABY4KSK2_9PSED</name>
<dbReference type="Pfam" id="PF19300">
    <property type="entry name" value="BPD_transp_1_N"/>
    <property type="match status" value="1"/>
</dbReference>
<evidence type="ECO:0000313" key="11">
    <source>
        <dbReference type="Proteomes" id="UP000831189"/>
    </source>
</evidence>
<feature type="transmembrane region" description="Helical" evidence="8">
    <location>
        <begin position="174"/>
        <end position="194"/>
    </location>
</feature>
<evidence type="ECO:0000256" key="1">
    <source>
        <dbReference type="ARBA" id="ARBA00004651"/>
    </source>
</evidence>
<gene>
    <name evidence="10" type="ORF">M0M42_05445</name>
</gene>
<dbReference type="InterPro" id="IPR000515">
    <property type="entry name" value="MetI-like"/>
</dbReference>
<comment type="subcellular location">
    <subcellularLocation>
        <location evidence="1 8">Cell membrane</location>
        <topology evidence="1 8">Multi-pass membrane protein</topology>
    </subcellularLocation>
</comment>
<organism evidence="10 11">
    <name type="scientific">Pseudomonas knackmussii</name>
    <dbReference type="NCBI Taxonomy" id="65741"/>
    <lineage>
        <taxon>Bacteria</taxon>
        <taxon>Pseudomonadati</taxon>
        <taxon>Pseudomonadota</taxon>
        <taxon>Gammaproteobacteria</taxon>
        <taxon>Pseudomonadales</taxon>
        <taxon>Pseudomonadaceae</taxon>
        <taxon>Pseudomonas</taxon>
    </lineage>
</organism>
<feature type="transmembrane region" description="Helical" evidence="8">
    <location>
        <begin position="12"/>
        <end position="30"/>
    </location>
</feature>
<feature type="transmembrane region" description="Helical" evidence="8">
    <location>
        <begin position="104"/>
        <end position="127"/>
    </location>
</feature>
<dbReference type="CDD" id="cd06261">
    <property type="entry name" value="TM_PBP2"/>
    <property type="match status" value="1"/>
</dbReference>
<comment type="similarity">
    <text evidence="7">Belongs to the binding-protein-dependent transport system permease family. OppBC subfamily.</text>
</comment>
<feature type="transmembrane region" description="Helical" evidence="8">
    <location>
        <begin position="280"/>
        <end position="300"/>
    </location>
</feature>
<evidence type="ECO:0000256" key="2">
    <source>
        <dbReference type="ARBA" id="ARBA00022448"/>
    </source>
</evidence>
<evidence type="ECO:0000259" key="9">
    <source>
        <dbReference type="PROSITE" id="PS50928"/>
    </source>
</evidence>
<evidence type="ECO:0000256" key="6">
    <source>
        <dbReference type="ARBA" id="ARBA00023136"/>
    </source>
</evidence>
<dbReference type="Pfam" id="PF00528">
    <property type="entry name" value="BPD_transp_1"/>
    <property type="match status" value="1"/>
</dbReference>
<proteinExistence type="inferred from homology"/>
<dbReference type="SUPFAM" id="SSF161098">
    <property type="entry name" value="MetI-like"/>
    <property type="match status" value="1"/>
</dbReference>
<protein>
    <submittedName>
        <fullName evidence="10">ABC transporter permease</fullName>
    </submittedName>
</protein>
<evidence type="ECO:0000256" key="8">
    <source>
        <dbReference type="RuleBase" id="RU363032"/>
    </source>
</evidence>